<dbReference type="STRING" id="1235591.CAK95_14865"/>
<feature type="domain" description="Hydantoinase/oxoprolinase N-terminal" evidence="2">
    <location>
        <begin position="2"/>
        <end position="188"/>
    </location>
</feature>
<proteinExistence type="predicted"/>
<evidence type="ECO:0000259" key="1">
    <source>
        <dbReference type="Pfam" id="PF01968"/>
    </source>
</evidence>
<dbReference type="InterPro" id="IPR008040">
    <property type="entry name" value="Hydant_A_N"/>
</dbReference>
<reference evidence="4 5" key="1">
    <citation type="submission" date="2017-05" db="EMBL/GenBank/DDBJ databases">
        <title>Full genome sequence of Pseudorhodoplanes sinuspersici.</title>
        <authorList>
            <person name="Dastgheib S.M.M."/>
            <person name="Shavandi M."/>
            <person name="Tirandaz H."/>
        </authorList>
    </citation>
    <scope>NUCLEOTIDE SEQUENCE [LARGE SCALE GENOMIC DNA]</scope>
    <source>
        <strain evidence="4 5">RIPI110</strain>
    </source>
</reference>
<dbReference type="GO" id="GO:0005829">
    <property type="term" value="C:cytosol"/>
    <property type="evidence" value="ECO:0007669"/>
    <property type="project" value="TreeGrafter"/>
</dbReference>
<dbReference type="EMBL" id="CP021112">
    <property type="protein sequence ID" value="ARQ02976.1"/>
    <property type="molecule type" value="Genomic_DNA"/>
</dbReference>
<dbReference type="InterPro" id="IPR049517">
    <property type="entry name" value="ACX-like_C"/>
</dbReference>
<dbReference type="GO" id="GO:0017168">
    <property type="term" value="F:5-oxoprolinase (ATP-hydrolyzing) activity"/>
    <property type="evidence" value="ECO:0007669"/>
    <property type="project" value="TreeGrafter"/>
</dbReference>
<dbReference type="PANTHER" id="PTHR11365:SF23">
    <property type="entry name" value="HYPOTHETICAL 5-OXOPROLINASE (EUROFUNG)-RELATED"/>
    <property type="match status" value="1"/>
</dbReference>
<evidence type="ECO:0000259" key="2">
    <source>
        <dbReference type="Pfam" id="PF05378"/>
    </source>
</evidence>
<sequence length="692" mass="73012">MGTDVGGTFTDLWVSADDGQTRVFKSPTTHDVLGGVLDAIALAAEAYGLSFEQFCAKIDRFGHGTTVGLNALLTGNAAKTAVLTTMGFGDTLEIGRLKRQTSGMNELERTDAYLRNRIPPLIPRDLVIEIDERIDVKGNVIKELNEQQARAEIRKLKDRGIEAVAICTLWATHNPSHERWLRDLVLEELPSVFVSCSHEISPGVGEYARMSTTAGNAALGPLAGRYLSSLEAKLQKAGMKVPVLMMTCAGGVLPTAVLNDRPAFALFSGPAGGVMGSRATGAQAGFNNIVTMDIGGTSFDVGVIVSGKPIMRSEISVAGADIRVHSIDVESIGAGGGSIAYVEFGELRVGPRSAGANPGPACYGRGGTRPTATDADLVLGVLDPDNFIGGRMRLDVEAAHRAIDEHVAKPLGMSVIEAAWSIRQILDSKMADLLRRMTIERGYDPRDFTLLANGGAGPSHAWVLGDELGLDSFIVPAAATAESAYGTGNSDLGFTAERPAYVRVSPGTAPSADQLGKVTAALASATDEVCRNLSLAGPRGDIGVERFAAIKFRGQTNYLDVPFDGETFTLDTFRAVTNTFEKQYEALFGRGAAFSNAGYELISVRVVGSGALPPPALATKGEAFEPRGSRPVVFRDAKTPVATAIYRTSFPKDGETTQGPAIIEFPGQSVVVPPGASATADRFGNIHVRLAS</sequence>
<dbReference type="Pfam" id="PF01968">
    <property type="entry name" value="Hydantoinase_A"/>
    <property type="match status" value="1"/>
</dbReference>
<feature type="domain" description="Acetophenone carboxylase-like C-terminal" evidence="3">
    <location>
        <begin position="517"/>
        <end position="689"/>
    </location>
</feature>
<evidence type="ECO:0000313" key="4">
    <source>
        <dbReference type="EMBL" id="ARQ02976.1"/>
    </source>
</evidence>
<keyword evidence="5" id="KW-1185">Reference proteome</keyword>
<dbReference type="GO" id="GO:0006749">
    <property type="term" value="P:glutathione metabolic process"/>
    <property type="evidence" value="ECO:0007669"/>
    <property type="project" value="TreeGrafter"/>
</dbReference>
<evidence type="ECO:0000259" key="3">
    <source>
        <dbReference type="Pfam" id="PF19278"/>
    </source>
</evidence>
<dbReference type="Proteomes" id="UP000194137">
    <property type="component" value="Chromosome"/>
</dbReference>
<gene>
    <name evidence="4" type="ORF">CAK95_14865</name>
</gene>
<dbReference type="KEGG" id="psin:CAK95_14865"/>
<evidence type="ECO:0000313" key="5">
    <source>
        <dbReference type="Proteomes" id="UP000194137"/>
    </source>
</evidence>
<feature type="domain" description="Hydantoinase A/oxoprolinase" evidence="1">
    <location>
        <begin position="209"/>
        <end position="492"/>
    </location>
</feature>
<dbReference type="AlphaFoldDB" id="A0A1W7A056"/>
<dbReference type="InterPro" id="IPR002821">
    <property type="entry name" value="Hydantoinase_A"/>
</dbReference>
<dbReference type="InterPro" id="IPR045079">
    <property type="entry name" value="Oxoprolinase-like"/>
</dbReference>
<accession>A0A1W7A056</accession>
<protein>
    <submittedName>
        <fullName evidence="4">5-oxoprolinase</fullName>
    </submittedName>
</protein>
<dbReference type="Pfam" id="PF05378">
    <property type="entry name" value="Hydant_A_N"/>
    <property type="match status" value="1"/>
</dbReference>
<dbReference type="PANTHER" id="PTHR11365">
    <property type="entry name" value="5-OXOPROLINASE RELATED"/>
    <property type="match status" value="1"/>
</dbReference>
<organism evidence="4 5">
    <name type="scientific">Pseudorhodoplanes sinuspersici</name>
    <dbReference type="NCBI Taxonomy" id="1235591"/>
    <lineage>
        <taxon>Bacteria</taxon>
        <taxon>Pseudomonadati</taxon>
        <taxon>Pseudomonadota</taxon>
        <taxon>Alphaproteobacteria</taxon>
        <taxon>Hyphomicrobiales</taxon>
        <taxon>Pseudorhodoplanes</taxon>
    </lineage>
</organism>
<name>A0A1W7A056_9HYPH</name>
<dbReference type="Pfam" id="PF19278">
    <property type="entry name" value="Hydant_A_C"/>
    <property type="match status" value="1"/>
</dbReference>